<organism evidence="1 2">
    <name type="scientific">Plectus sambesii</name>
    <dbReference type="NCBI Taxonomy" id="2011161"/>
    <lineage>
        <taxon>Eukaryota</taxon>
        <taxon>Metazoa</taxon>
        <taxon>Ecdysozoa</taxon>
        <taxon>Nematoda</taxon>
        <taxon>Chromadorea</taxon>
        <taxon>Plectida</taxon>
        <taxon>Plectina</taxon>
        <taxon>Plectoidea</taxon>
        <taxon>Plectidae</taxon>
        <taxon>Plectus</taxon>
    </lineage>
</organism>
<protein>
    <submittedName>
        <fullName evidence="2">PH domain-containing protein</fullName>
    </submittedName>
</protein>
<accession>A0A914XH68</accession>
<sequence>MLTARRAPFDRRLFVSTQCLLAEPSLDDKETSMAKEGWYSLAGYLHIKVLGGAFTYLKPRRRHYFVLDEVDCRLIYFKDETDFIRKKEAVGHIDLRHSGVTLNESNARAFVIQSVSSFLSLLSTTTNT</sequence>
<reference evidence="2" key="1">
    <citation type="submission" date="2022-11" db="UniProtKB">
        <authorList>
            <consortium name="WormBaseParasite"/>
        </authorList>
    </citation>
    <scope>IDENTIFICATION</scope>
</reference>
<proteinExistence type="predicted"/>
<evidence type="ECO:0000313" key="1">
    <source>
        <dbReference type="Proteomes" id="UP000887566"/>
    </source>
</evidence>
<dbReference type="Proteomes" id="UP000887566">
    <property type="component" value="Unplaced"/>
</dbReference>
<dbReference type="InterPro" id="IPR011993">
    <property type="entry name" value="PH-like_dom_sf"/>
</dbReference>
<dbReference type="WBParaSite" id="PSAMB.scaffold7732size7200.g30484.t1">
    <property type="protein sequence ID" value="PSAMB.scaffold7732size7200.g30484.t1"/>
    <property type="gene ID" value="PSAMB.scaffold7732size7200.g30484"/>
</dbReference>
<dbReference type="AlphaFoldDB" id="A0A914XH68"/>
<evidence type="ECO:0000313" key="2">
    <source>
        <dbReference type="WBParaSite" id="PSAMB.scaffold7732size7200.g30484.t1"/>
    </source>
</evidence>
<dbReference type="Gene3D" id="2.30.29.30">
    <property type="entry name" value="Pleckstrin-homology domain (PH domain)/Phosphotyrosine-binding domain (PTB)"/>
    <property type="match status" value="1"/>
</dbReference>
<dbReference type="SUPFAM" id="SSF50729">
    <property type="entry name" value="PH domain-like"/>
    <property type="match status" value="1"/>
</dbReference>
<keyword evidence="1" id="KW-1185">Reference proteome</keyword>
<name>A0A914XH68_9BILA</name>